<organism evidence="5 6">
    <name type="scientific">Solirubrobacter ginsenosidimutans</name>
    <dbReference type="NCBI Taxonomy" id="490573"/>
    <lineage>
        <taxon>Bacteria</taxon>
        <taxon>Bacillati</taxon>
        <taxon>Actinomycetota</taxon>
        <taxon>Thermoleophilia</taxon>
        <taxon>Solirubrobacterales</taxon>
        <taxon>Solirubrobacteraceae</taxon>
        <taxon>Solirubrobacter</taxon>
    </lineage>
</organism>
<dbReference type="PROSITE" id="PS50113">
    <property type="entry name" value="PAC"/>
    <property type="match status" value="2"/>
</dbReference>
<name>A0A9X3MRR1_9ACTN</name>
<feature type="region of interest" description="Disordered" evidence="1">
    <location>
        <begin position="352"/>
        <end position="375"/>
    </location>
</feature>
<dbReference type="PANTHER" id="PTHR44757:SF4">
    <property type="entry name" value="DIGUANYLATE CYCLASE DGCE-RELATED"/>
    <property type="match status" value="1"/>
</dbReference>
<protein>
    <submittedName>
        <fullName evidence="5">PAS domain S-box protein</fullName>
    </submittedName>
</protein>
<dbReference type="Gene3D" id="3.20.20.450">
    <property type="entry name" value="EAL domain"/>
    <property type="match status" value="1"/>
</dbReference>
<dbReference type="InterPro" id="IPR052155">
    <property type="entry name" value="Biofilm_reg_signaling"/>
</dbReference>
<dbReference type="EMBL" id="JAPDOD010000011">
    <property type="protein sequence ID" value="MDA0161349.1"/>
    <property type="molecule type" value="Genomic_DNA"/>
</dbReference>
<dbReference type="SMART" id="SM00052">
    <property type="entry name" value="EAL"/>
    <property type="match status" value="1"/>
</dbReference>
<dbReference type="PROSITE" id="PS50883">
    <property type="entry name" value="EAL"/>
    <property type="match status" value="1"/>
</dbReference>
<feature type="domain" description="PAS" evidence="2">
    <location>
        <begin position="128"/>
        <end position="196"/>
    </location>
</feature>
<evidence type="ECO:0000259" key="4">
    <source>
        <dbReference type="PROSITE" id="PS50883"/>
    </source>
</evidence>
<proteinExistence type="predicted"/>
<dbReference type="InterPro" id="IPR013767">
    <property type="entry name" value="PAS_fold"/>
</dbReference>
<dbReference type="InterPro" id="IPR035919">
    <property type="entry name" value="EAL_sf"/>
</dbReference>
<gene>
    <name evidence="5" type="ORF">OM076_13810</name>
</gene>
<dbReference type="SMART" id="SM00086">
    <property type="entry name" value="PAC"/>
    <property type="match status" value="4"/>
</dbReference>
<comment type="caution">
    <text evidence="5">The sequence shown here is derived from an EMBL/GenBank/DDBJ whole genome shotgun (WGS) entry which is preliminary data.</text>
</comment>
<dbReference type="InterPro" id="IPR000700">
    <property type="entry name" value="PAS-assoc_C"/>
</dbReference>
<dbReference type="AlphaFoldDB" id="A0A9X3MRR1"/>
<evidence type="ECO:0000313" key="5">
    <source>
        <dbReference type="EMBL" id="MDA0161349.1"/>
    </source>
</evidence>
<dbReference type="Pfam" id="PF00563">
    <property type="entry name" value="EAL"/>
    <property type="match status" value="1"/>
</dbReference>
<feature type="compositionally biased region" description="Basic and acidic residues" evidence="1">
    <location>
        <begin position="359"/>
        <end position="375"/>
    </location>
</feature>
<evidence type="ECO:0000259" key="2">
    <source>
        <dbReference type="PROSITE" id="PS50112"/>
    </source>
</evidence>
<dbReference type="PROSITE" id="PS50112">
    <property type="entry name" value="PAS"/>
    <property type="match status" value="3"/>
</dbReference>
<dbReference type="Pfam" id="PF00989">
    <property type="entry name" value="PAS"/>
    <property type="match status" value="2"/>
</dbReference>
<dbReference type="InterPro" id="IPR035965">
    <property type="entry name" value="PAS-like_dom_sf"/>
</dbReference>
<dbReference type="InterPro" id="IPR001633">
    <property type="entry name" value="EAL_dom"/>
</dbReference>
<dbReference type="SMART" id="SM00091">
    <property type="entry name" value="PAS"/>
    <property type="match status" value="5"/>
</dbReference>
<dbReference type="PANTHER" id="PTHR44757">
    <property type="entry name" value="DIGUANYLATE CYCLASE DGCP"/>
    <property type="match status" value="1"/>
</dbReference>
<dbReference type="Pfam" id="PF08447">
    <property type="entry name" value="PAS_3"/>
    <property type="match status" value="1"/>
</dbReference>
<dbReference type="CDD" id="cd01948">
    <property type="entry name" value="EAL"/>
    <property type="match status" value="1"/>
</dbReference>
<feature type="domain" description="PAS" evidence="2">
    <location>
        <begin position="615"/>
        <end position="667"/>
    </location>
</feature>
<feature type="domain" description="PAC" evidence="3">
    <location>
        <begin position="686"/>
        <end position="745"/>
    </location>
</feature>
<evidence type="ECO:0000256" key="1">
    <source>
        <dbReference type="SAM" id="MobiDB-lite"/>
    </source>
</evidence>
<accession>A0A9X3MRR1</accession>
<dbReference type="SUPFAM" id="SSF141868">
    <property type="entry name" value="EAL domain-like"/>
    <property type="match status" value="1"/>
</dbReference>
<dbReference type="Pfam" id="PF13426">
    <property type="entry name" value="PAS_9"/>
    <property type="match status" value="1"/>
</dbReference>
<dbReference type="Proteomes" id="UP001149140">
    <property type="component" value="Unassembled WGS sequence"/>
</dbReference>
<feature type="domain" description="EAL" evidence="4">
    <location>
        <begin position="749"/>
        <end position="991"/>
    </location>
</feature>
<sequence length="991" mass="109615">MTILAADAQPHRSADASWWERSEDLLCVLGDDLVLRAANPAWGRVLGRPPHAFVGAHVFECVHPDDARAILDCLPVAADRFTDLQCRLRDARGRWRWVLWSGVRRGAAWDCSGKDVTALRARTGRGRNGDALARVLRDGLCEVDPYGRIVEVNERFCEMVGFSAAELEGARAPFAFWPEEDHATLAAHFALALTGDERRLELVFCRKDGERFPVTLDASHIEVGADIGAFICVVRDMSREVAERERLREAHRVARLASWELDPRTMSLELSSDLRHIGGLRLPSDPRVEHVLPLIADADRDRAVDALSEVTSGVVDEIVVETAVAFAPDDTRYLETRMQGVRGAAGAVRSVRGTTQDVTARRRAELAREESEERLRQAQRMSGMGSFEVDYSTATINWSPELYRLFGVEGEHFELGLSGVRAMLPAPDREHVVELASETAADGRPRGLEHRYLRAGEPRWAEMRLERLREGAVRGTMQDITARKEAQREIDLQAQLLDAVEVALIASDLQGCVTHWNRGAERLYGWSGAEVLGRSITEFTVVPEDDGVADEIMATVLAEQTWEGEFEVGRKDGSRFPVYMRAALFVDADGHPAGIVGVSVDLSERNETARRLRVALDYSRAITDSMGEGLFTVDGDGRLTYINSAAEALLGWCGEELVGRDMHDTIHHRRPDGTPFDSADCPLYTARREGRLVRIEDDVFIRRDGAPLPVAYTATPLDVGDGVAGSVVVFSDISHRKAEERRLREQVDRVTWAGRVHEALNDERMELHAQPIIELATGRTVQHELLIRMRDRDGALVMPDRFLPAAEAYGVIVDVDRWVVSRATELAGQGHAVELNLSARSLGAPGLVEHFQAELARTGADAGLLVVELTETALLEDEQAAEAFIERVKSFGCKLALDDFGTGYGGFVYVKRLPVDYLKIDIEFVRDLVVNQASQEVVRAIVGLARGFGQRTVAEGAEDQRTLELLRELGVDYAQGYGIARPAPVAEVFGG</sequence>
<dbReference type="CDD" id="cd00130">
    <property type="entry name" value="PAS"/>
    <property type="match status" value="4"/>
</dbReference>
<feature type="domain" description="PAS" evidence="2">
    <location>
        <begin position="489"/>
        <end position="560"/>
    </location>
</feature>
<dbReference type="InterPro" id="IPR013655">
    <property type="entry name" value="PAS_fold_3"/>
</dbReference>
<dbReference type="SUPFAM" id="SSF55785">
    <property type="entry name" value="PYP-like sensor domain (PAS domain)"/>
    <property type="match status" value="5"/>
</dbReference>
<dbReference type="InterPro" id="IPR001610">
    <property type="entry name" value="PAC"/>
</dbReference>
<feature type="domain" description="PAC" evidence="3">
    <location>
        <begin position="562"/>
        <end position="614"/>
    </location>
</feature>
<evidence type="ECO:0000259" key="3">
    <source>
        <dbReference type="PROSITE" id="PS50113"/>
    </source>
</evidence>
<keyword evidence="6" id="KW-1185">Reference proteome</keyword>
<evidence type="ECO:0000313" key="6">
    <source>
        <dbReference type="Proteomes" id="UP001149140"/>
    </source>
</evidence>
<reference evidence="5" key="1">
    <citation type="submission" date="2022-10" db="EMBL/GenBank/DDBJ databases">
        <title>The WGS of Solirubrobacter ginsenosidimutans DSM 21036.</title>
        <authorList>
            <person name="Jiang Z."/>
        </authorList>
    </citation>
    <scope>NUCLEOTIDE SEQUENCE</scope>
    <source>
        <strain evidence="5">DSM 21036</strain>
    </source>
</reference>
<dbReference type="RefSeq" id="WP_270040552.1">
    <property type="nucleotide sequence ID" value="NZ_JAPDOD010000011.1"/>
</dbReference>
<dbReference type="Gene3D" id="3.30.450.20">
    <property type="entry name" value="PAS domain"/>
    <property type="match status" value="6"/>
</dbReference>
<dbReference type="InterPro" id="IPR000014">
    <property type="entry name" value="PAS"/>
</dbReference>
<dbReference type="GO" id="GO:0006355">
    <property type="term" value="P:regulation of DNA-templated transcription"/>
    <property type="evidence" value="ECO:0007669"/>
    <property type="project" value="InterPro"/>
</dbReference>
<dbReference type="NCBIfam" id="TIGR00229">
    <property type="entry name" value="sensory_box"/>
    <property type="match status" value="4"/>
</dbReference>